<dbReference type="Gene3D" id="3.30.1330.100">
    <property type="entry name" value="CofE-like"/>
    <property type="match status" value="1"/>
</dbReference>
<dbReference type="GO" id="GO:0005525">
    <property type="term" value="F:GTP binding"/>
    <property type="evidence" value="ECO:0007669"/>
    <property type="project" value="UniProtKB-KW"/>
</dbReference>
<keyword evidence="1" id="KW-0436">Ligase</keyword>
<accession>A0A9P6URB4</accession>
<evidence type="ECO:0000313" key="9">
    <source>
        <dbReference type="EMBL" id="KAG0316200.1"/>
    </source>
</evidence>
<dbReference type="NCBIfam" id="TIGR01916">
    <property type="entry name" value="F420_cofE"/>
    <property type="match status" value="1"/>
</dbReference>
<keyword evidence="6" id="KW-0342">GTP-binding</keyword>
<protein>
    <recommendedName>
        <fullName evidence="8">Coenzyme F420:L-glutamate ligase-like domain-containing protein</fullName>
    </recommendedName>
</protein>
<evidence type="ECO:0000256" key="6">
    <source>
        <dbReference type="ARBA" id="ARBA00023134"/>
    </source>
</evidence>
<evidence type="ECO:0000256" key="2">
    <source>
        <dbReference type="ARBA" id="ARBA00022723"/>
    </source>
</evidence>
<evidence type="ECO:0000256" key="1">
    <source>
        <dbReference type="ARBA" id="ARBA00022598"/>
    </source>
</evidence>
<sequence>MPSGKNLTLHAVAGIPLIQTGDDLSQIILKALHENDIALADGDVLVLAQKIVSKSEGRWVALSSVTPSKQAIELAQKVDKDPRLVELILSESVEVIAHREDGVLIVMHRHGFVMANAGIDHSNVGGGDTVLLLPKDADHSAQKLKAQIHHLCGVNINLIINDSFGRAWRHGTAGCAIGVAGFSPLKNYIGKPDLFGCLLQTTQVAVADELAAAASFLMGQADESAPVVLIRGANLPPADGTIQQLIRAKPEDMFLETSSTFSLTAA</sequence>
<dbReference type="InterPro" id="IPR008225">
    <property type="entry name" value="F420-0_g-glutamyl_ligase"/>
</dbReference>
<dbReference type="Proteomes" id="UP000823405">
    <property type="component" value="Unassembled WGS sequence"/>
</dbReference>
<proteinExistence type="predicted"/>
<evidence type="ECO:0000313" key="10">
    <source>
        <dbReference type="Proteomes" id="UP000823405"/>
    </source>
</evidence>
<evidence type="ECO:0000256" key="3">
    <source>
        <dbReference type="ARBA" id="ARBA00022741"/>
    </source>
</evidence>
<dbReference type="AlphaFoldDB" id="A0A9P6URB4"/>
<reference evidence="9" key="1">
    <citation type="journal article" date="2020" name="Fungal Divers.">
        <title>Resolving the Mortierellaceae phylogeny through synthesis of multi-gene phylogenetics and phylogenomics.</title>
        <authorList>
            <person name="Vandepol N."/>
            <person name="Liber J."/>
            <person name="Desiro A."/>
            <person name="Na H."/>
            <person name="Kennedy M."/>
            <person name="Barry K."/>
            <person name="Grigoriev I.V."/>
            <person name="Miller A.N."/>
            <person name="O'Donnell K."/>
            <person name="Stajich J.E."/>
            <person name="Bonito G."/>
        </authorList>
    </citation>
    <scope>NUCLEOTIDE SEQUENCE</scope>
    <source>
        <strain evidence="9">NVP60</strain>
    </source>
</reference>
<comment type="caution">
    <text evidence="9">The sequence shown here is derived from an EMBL/GenBank/DDBJ whole genome shotgun (WGS) entry which is preliminary data.</text>
</comment>
<dbReference type="Pfam" id="PF01996">
    <property type="entry name" value="F420_ligase"/>
    <property type="match status" value="1"/>
</dbReference>
<dbReference type="PANTHER" id="PTHR47917">
    <property type="match status" value="1"/>
</dbReference>
<keyword evidence="7" id="KW-0464">Manganese</keyword>
<evidence type="ECO:0000256" key="4">
    <source>
        <dbReference type="ARBA" id="ARBA00022842"/>
    </source>
</evidence>
<evidence type="ECO:0000256" key="5">
    <source>
        <dbReference type="ARBA" id="ARBA00022958"/>
    </source>
</evidence>
<keyword evidence="2" id="KW-0479">Metal-binding</keyword>
<dbReference type="PANTHER" id="PTHR47917:SF1">
    <property type="entry name" value="COENZYME F420:L-GLUTAMATE LIGASE"/>
    <property type="match status" value="1"/>
</dbReference>
<gene>
    <name evidence="9" type="ORF">BGZ97_007240</name>
</gene>
<dbReference type="InterPro" id="IPR002847">
    <property type="entry name" value="F420-0_gamma-glut_ligase-dom"/>
</dbReference>
<name>A0A9P6URB4_9FUNG</name>
<keyword evidence="5" id="KW-0630">Potassium</keyword>
<dbReference type="Gene3D" id="3.90.1660.10">
    <property type="entry name" value="CofE-like domain"/>
    <property type="match status" value="1"/>
</dbReference>
<dbReference type="EMBL" id="JAAAIN010000321">
    <property type="protein sequence ID" value="KAG0316200.1"/>
    <property type="molecule type" value="Genomic_DNA"/>
</dbReference>
<organism evidence="9 10">
    <name type="scientific">Linnemannia gamsii</name>
    <dbReference type="NCBI Taxonomy" id="64522"/>
    <lineage>
        <taxon>Eukaryota</taxon>
        <taxon>Fungi</taxon>
        <taxon>Fungi incertae sedis</taxon>
        <taxon>Mucoromycota</taxon>
        <taxon>Mortierellomycotina</taxon>
        <taxon>Mortierellomycetes</taxon>
        <taxon>Mortierellales</taxon>
        <taxon>Mortierellaceae</taxon>
        <taxon>Linnemannia</taxon>
    </lineage>
</organism>
<evidence type="ECO:0000256" key="7">
    <source>
        <dbReference type="ARBA" id="ARBA00023211"/>
    </source>
</evidence>
<evidence type="ECO:0000259" key="8">
    <source>
        <dbReference type="Pfam" id="PF01996"/>
    </source>
</evidence>
<dbReference type="GO" id="GO:0052618">
    <property type="term" value="F:coenzyme F420-0:L-glutamate ligase activity"/>
    <property type="evidence" value="ECO:0007669"/>
    <property type="project" value="TreeGrafter"/>
</dbReference>
<keyword evidence="4" id="KW-0460">Magnesium</keyword>
<dbReference type="GO" id="GO:0046872">
    <property type="term" value="F:metal ion binding"/>
    <property type="evidence" value="ECO:0007669"/>
    <property type="project" value="UniProtKB-KW"/>
</dbReference>
<keyword evidence="3" id="KW-0547">Nucleotide-binding</keyword>
<dbReference type="OrthoDB" id="10501780at2759"/>
<dbReference type="SUPFAM" id="SSF144010">
    <property type="entry name" value="CofE-like"/>
    <property type="match status" value="1"/>
</dbReference>
<keyword evidence="10" id="KW-1185">Reference proteome</keyword>
<feature type="domain" description="Coenzyme F420:L-glutamate ligase-like" evidence="8">
    <location>
        <begin position="15"/>
        <end position="232"/>
    </location>
</feature>